<reference evidence="2" key="1">
    <citation type="submission" date="2021-06" db="EMBL/GenBank/DDBJ databases">
        <title>Parelaphostrongylus tenuis whole genome reference sequence.</title>
        <authorList>
            <person name="Garwood T.J."/>
            <person name="Larsen P.A."/>
            <person name="Fountain-Jones N.M."/>
            <person name="Garbe J.R."/>
            <person name="Macchietto M.G."/>
            <person name="Kania S.A."/>
            <person name="Gerhold R.W."/>
            <person name="Richards J.E."/>
            <person name="Wolf T.M."/>
        </authorList>
    </citation>
    <scope>NUCLEOTIDE SEQUENCE</scope>
    <source>
        <strain evidence="2">MNPRO001-30</strain>
        <tissue evidence="2">Meninges</tissue>
    </source>
</reference>
<feature type="region of interest" description="Disordered" evidence="1">
    <location>
        <begin position="29"/>
        <end position="57"/>
    </location>
</feature>
<proteinExistence type="predicted"/>
<organism evidence="2 3">
    <name type="scientific">Parelaphostrongylus tenuis</name>
    <name type="common">Meningeal worm</name>
    <dbReference type="NCBI Taxonomy" id="148309"/>
    <lineage>
        <taxon>Eukaryota</taxon>
        <taxon>Metazoa</taxon>
        <taxon>Ecdysozoa</taxon>
        <taxon>Nematoda</taxon>
        <taxon>Chromadorea</taxon>
        <taxon>Rhabditida</taxon>
        <taxon>Rhabditina</taxon>
        <taxon>Rhabditomorpha</taxon>
        <taxon>Strongyloidea</taxon>
        <taxon>Metastrongylidae</taxon>
        <taxon>Parelaphostrongylus</taxon>
    </lineage>
</organism>
<comment type="caution">
    <text evidence="2">The sequence shown here is derived from an EMBL/GenBank/DDBJ whole genome shotgun (WGS) entry which is preliminary data.</text>
</comment>
<evidence type="ECO:0000256" key="1">
    <source>
        <dbReference type="SAM" id="MobiDB-lite"/>
    </source>
</evidence>
<dbReference type="AlphaFoldDB" id="A0AAD5QYA0"/>
<gene>
    <name evidence="2" type="ORF">KIN20_026508</name>
</gene>
<name>A0AAD5QYA0_PARTN</name>
<dbReference type="Proteomes" id="UP001196413">
    <property type="component" value="Unassembled WGS sequence"/>
</dbReference>
<feature type="region of interest" description="Disordered" evidence="1">
    <location>
        <begin position="71"/>
        <end position="117"/>
    </location>
</feature>
<feature type="compositionally biased region" description="Polar residues" evidence="1">
    <location>
        <begin position="33"/>
        <end position="45"/>
    </location>
</feature>
<evidence type="ECO:0000313" key="3">
    <source>
        <dbReference type="Proteomes" id="UP001196413"/>
    </source>
</evidence>
<evidence type="ECO:0000313" key="2">
    <source>
        <dbReference type="EMBL" id="KAJ1365999.1"/>
    </source>
</evidence>
<accession>A0AAD5QYA0</accession>
<protein>
    <submittedName>
        <fullName evidence="2">Uncharacterized protein</fullName>
    </submittedName>
</protein>
<feature type="compositionally biased region" description="Polar residues" evidence="1">
    <location>
        <begin position="98"/>
        <end position="117"/>
    </location>
</feature>
<sequence length="117" mass="12158">MFLFGFTNVPTIDCLAIGRSGAPNVPAIRPPGSTFSSGTITSLPSSDLLGLDTTPNQLLPSLPSADLFEVRSPPVIQPPPPLSGVGDVRLPEKPVSNDLLTTGTSDHATSTSSFNRD</sequence>
<dbReference type="EMBL" id="JAHQIW010005437">
    <property type="protein sequence ID" value="KAJ1365999.1"/>
    <property type="molecule type" value="Genomic_DNA"/>
</dbReference>
<keyword evidence="3" id="KW-1185">Reference proteome</keyword>